<dbReference type="Proteomes" id="UP000707535">
    <property type="component" value="Unassembled WGS sequence"/>
</dbReference>
<accession>A0A921K162</accession>
<dbReference type="Pfam" id="PF13780">
    <property type="entry name" value="DUF4176"/>
    <property type="match status" value="1"/>
</dbReference>
<organism evidence="1 2">
    <name type="scientific">Ligilactobacillus acidipiscis</name>
    <dbReference type="NCBI Taxonomy" id="89059"/>
    <lineage>
        <taxon>Bacteria</taxon>
        <taxon>Bacillati</taxon>
        <taxon>Bacillota</taxon>
        <taxon>Bacilli</taxon>
        <taxon>Lactobacillales</taxon>
        <taxon>Lactobacillaceae</taxon>
        <taxon>Ligilactobacillus</taxon>
    </lineage>
</organism>
<comment type="caution">
    <text evidence="1">The sequence shown here is derived from an EMBL/GenBank/DDBJ whole genome shotgun (WGS) entry which is preliminary data.</text>
</comment>
<name>A0A921K162_9LACO</name>
<protein>
    <submittedName>
        <fullName evidence="1">DUF4176 domain-containing protein</fullName>
    </submittedName>
</protein>
<proteinExistence type="predicted"/>
<reference evidence="1" key="2">
    <citation type="submission" date="2021-09" db="EMBL/GenBank/DDBJ databases">
        <authorList>
            <person name="Gilroy R."/>
        </authorList>
    </citation>
    <scope>NUCLEOTIDE SEQUENCE</scope>
    <source>
        <strain evidence="1">CHK174-6876</strain>
    </source>
</reference>
<evidence type="ECO:0000313" key="2">
    <source>
        <dbReference type="Proteomes" id="UP000707535"/>
    </source>
</evidence>
<dbReference type="InterPro" id="IPR025233">
    <property type="entry name" value="DUF4176"/>
</dbReference>
<evidence type="ECO:0000313" key="1">
    <source>
        <dbReference type="EMBL" id="HJE96775.1"/>
    </source>
</evidence>
<gene>
    <name evidence="1" type="ORF">K8V00_04065</name>
</gene>
<dbReference type="EMBL" id="DYXG01000035">
    <property type="protein sequence ID" value="HJE96775.1"/>
    <property type="molecule type" value="Genomic_DNA"/>
</dbReference>
<sequence>MILPWIFYLITYDSSDKYYDYVEVEYPGGIDSENTLFFKNKDIDKVVFRGYEDEKEKCYLEVYC</sequence>
<reference evidence="1" key="1">
    <citation type="journal article" date="2021" name="PeerJ">
        <title>Extensive microbial diversity within the chicken gut microbiome revealed by metagenomics and culture.</title>
        <authorList>
            <person name="Gilroy R."/>
            <person name="Ravi A."/>
            <person name="Getino M."/>
            <person name="Pursley I."/>
            <person name="Horton D.L."/>
            <person name="Alikhan N.F."/>
            <person name="Baker D."/>
            <person name="Gharbi K."/>
            <person name="Hall N."/>
            <person name="Watson M."/>
            <person name="Adriaenssens E.M."/>
            <person name="Foster-Nyarko E."/>
            <person name="Jarju S."/>
            <person name="Secka A."/>
            <person name="Antonio M."/>
            <person name="Oren A."/>
            <person name="Chaudhuri R.R."/>
            <person name="La Ragione R."/>
            <person name="Hildebrand F."/>
            <person name="Pallen M.J."/>
        </authorList>
    </citation>
    <scope>NUCLEOTIDE SEQUENCE</scope>
    <source>
        <strain evidence="1">CHK174-6876</strain>
    </source>
</reference>
<dbReference type="AlphaFoldDB" id="A0A921K162"/>